<evidence type="ECO:0000256" key="1">
    <source>
        <dbReference type="ARBA" id="ARBA00022737"/>
    </source>
</evidence>
<dbReference type="Gene3D" id="1.25.40.20">
    <property type="entry name" value="Ankyrin repeat-containing domain"/>
    <property type="match status" value="1"/>
</dbReference>
<dbReference type="InterPro" id="IPR002110">
    <property type="entry name" value="Ankyrin_rpt"/>
</dbReference>
<evidence type="ECO:0000313" key="5">
    <source>
        <dbReference type="Proteomes" id="UP000219281"/>
    </source>
</evidence>
<keyword evidence="5" id="KW-1185">Reference proteome</keyword>
<dbReference type="InterPro" id="IPR036770">
    <property type="entry name" value="Ankyrin_rpt-contain_sf"/>
</dbReference>
<dbReference type="PANTHER" id="PTHR24134">
    <property type="entry name" value="ANKYRIN REPEAT-CONTAINING PROTEIN DDB_G0279043"/>
    <property type="match status" value="1"/>
</dbReference>
<dbReference type="PROSITE" id="PS50088">
    <property type="entry name" value="ANK_REPEAT"/>
    <property type="match status" value="1"/>
</dbReference>
<proteinExistence type="predicted"/>
<feature type="repeat" description="ANK" evidence="3">
    <location>
        <begin position="103"/>
        <end position="136"/>
    </location>
</feature>
<dbReference type="SMART" id="SM00248">
    <property type="entry name" value="ANK"/>
    <property type="match status" value="2"/>
</dbReference>
<name>A0A285ZQ21_9SPHI</name>
<dbReference type="Proteomes" id="UP000219281">
    <property type="component" value="Unassembled WGS sequence"/>
</dbReference>
<keyword evidence="2 3" id="KW-0040">ANK repeat</keyword>
<keyword evidence="1" id="KW-0677">Repeat</keyword>
<dbReference type="Pfam" id="PF12796">
    <property type="entry name" value="Ank_2"/>
    <property type="match status" value="1"/>
</dbReference>
<dbReference type="EMBL" id="OCMT01000001">
    <property type="protein sequence ID" value="SOD11742.1"/>
    <property type="molecule type" value="Genomic_DNA"/>
</dbReference>
<evidence type="ECO:0000256" key="2">
    <source>
        <dbReference type="ARBA" id="ARBA00023043"/>
    </source>
</evidence>
<dbReference type="RefSeq" id="WP_097127897.1">
    <property type="nucleotide sequence ID" value="NZ_OCMT01000001.1"/>
</dbReference>
<dbReference type="AlphaFoldDB" id="A0A285ZQ21"/>
<evidence type="ECO:0000256" key="3">
    <source>
        <dbReference type="PROSITE-ProRule" id="PRU00023"/>
    </source>
</evidence>
<accession>A0A285ZQ21</accession>
<sequence>MAKKKKTLPKDFGDIISSKDFEAFKKVFETSDINARGGYGKATAFSFYRIPNEFVHWLVANGADLEAVDTYQRTALHEQASLRGGDISAFLELGANVNAVDTYGDTPLHFAAGSGFNDIAVKLLIAHGADVKAVNDYKQTPLESALSRANNIDLPNLVEVSKLLLEADNTITQKMKDAVTRKGEDFEFHRDNFNKDYLQETDEALSSLYKIFGVTPVKRRIMHDGISPIVASGSTWQAQYEELWELLIPSNGSANSVQGEVVRIAGKVRDEIYRNGGGNWDADFKKMLDALLVHFSSGSALSNDELANAEEIVKYIRKNGHGDDDDIHFLCELATKWVLKNPNPVKLEKANYRR</sequence>
<reference evidence="5" key="1">
    <citation type="submission" date="2017-09" db="EMBL/GenBank/DDBJ databases">
        <authorList>
            <person name="Varghese N."/>
            <person name="Submissions S."/>
        </authorList>
    </citation>
    <scope>NUCLEOTIDE SEQUENCE [LARGE SCALE GENOMIC DNA]</scope>
    <source>
        <strain evidence="5">CGMCC 1.12803</strain>
    </source>
</reference>
<dbReference type="OrthoDB" id="9812708at2"/>
<gene>
    <name evidence="4" type="ORF">SAMN06297358_0311</name>
</gene>
<protein>
    <submittedName>
        <fullName evidence="4">Ankyrin repeat</fullName>
    </submittedName>
</protein>
<dbReference type="SUPFAM" id="SSF48403">
    <property type="entry name" value="Ankyrin repeat"/>
    <property type="match status" value="1"/>
</dbReference>
<evidence type="ECO:0000313" key="4">
    <source>
        <dbReference type="EMBL" id="SOD11742.1"/>
    </source>
</evidence>
<organism evidence="4 5">
    <name type="scientific">Pedobacter xixiisoli</name>
    <dbReference type="NCBI Taxonomy" id="1476464"/>
    <lineage>
        <taxon>Bacteria</taxon>
        <taxon>Pseudomonadati</taxon>
        <taxon>Bacteroidota</taxon>
        <taxon>Sphingobacteriia</taxon>
        <taxon>Sphingobacteriales</taxon>
        <taxon>Sphingobacteriaceae</taxon>
        <taxon>Pedobacter</taxon>
    </lineage>
</organism>
<dbReference type="PRINTS" id="PR01415">
    <property type="entry name" value="ANKYRIN"/>
</dbReference>
<dbReference type="PROSITE" id="PS50297">
    <property type="entry name" value="ANK_REP_REGION"/>
    <property type="match status" value="1"/>
</dbReference>
<dbReference type="PANTHER" id="PTHR24134:SF9">
    <property type="entry name" value="ANKYRIN REPEAT AND SOCS BOX PROTEIN 8"/>
    <property type="match status" value="1"/>
</dbReference>